<keyword evidence="3" id="KW-0732">Signal</keyword>
<feature type="compositionally biased region" description="Acidic residues" evidence="1">
    <location>
        <begin position="325"/>
        <end position="347"/>
    </location>
</feature>
<name>A0A6A5TD66_9PLEO</name>
<dbReference type="EMBL" id="ML977025">
    <property type="protein sequence ID" value="KAF1950551.1"/>
    <property type="molecule type" value="Genomic_DNA"/>
</dbReference>
<evidence type="ECO:0000256" key="1">
    <source>
        <dbReference type="SAM" id="MobiDB-lite"/>
    </source>
</evidence>
<dbReference type="Proteomes" id="UP000800035">
    <property type="component" value="Unassembled WGS sequence"/>
</dbReference>
<proteinExistence type="predicted"/>
<feature type="transmembrane region" description="Helical" evidence="2">
    <location>
        <begin position="278"/>
        <end position="299"/>
    </location>
</feature>
<keyword evidence="5" id="KW-1185">Reference proteome</keyword>
<dbReference type="OrthoDB" id="5409353at2759"/>
<feature type="region of interest" description="Disordered" evidence="1">
    <location>
        <begin position="323"/>
        <end position="347"/>
    </location>
</feature>
<evidence type="ECO:0000256" key="2">
    <source>
        <dbReference type="SAM" id="Phobius"/>
    </source>
</evidence>
<evidence type="ECO:0000313" key="5">
    <source>
        <dbReference type="Proteomes" id="UP000800035"/>
    </source>
</evidence>
<accession>A0A6A5TD66</accession>
<evidence type="ECO:0000256" key="3">
    <source>
        <dbReference type="SAM" id="SignalP"/>
    </source>
</evidence>
<gene>
    <name evidence="4" type="ORF">CC80DRAFT_496791</name>
</gene>
<protein>
    <submittedName>
        <fullName evidence="4">Uncharacterized protein</fullName>
    </submittedName>
</protein>
<keyword evidence="2" id="KW-0472">Membrane</keyword>
<dbReference type="AlphaFoldDB" id="A0A6A5TD66"/>
<sequence>MRYSAVIASLVAVAAARNRWTGVDTKWATHPDETADWYAAQGEAVPEVADSVTTIEEGKSYIVKVDCLGCPFRGRELYELVETWQEPAQENSLLLNFTLDTDSPALLLDDHRIAPLAPMPLAIKAFQTPANVSKDTMDKMVKSHMLDESFVLGTKYGKFELAYEHSVVGTEKPGRYYIQFDITDVHIRGSANPGSYSLNKEGQKVAQVLLQQDLVTGALHIEEVKTVERKDLAKPFLMKCGRFAIVKTVFNPLEWDSFGQFGSFSRGWNVLVHRTIKFLMGPGLLLIVLTAVVGGVMALKKRIAKRQGTVVLVENDAEAALLGNDYDDAPPEYDDVPEFDEEKEDKA</sequence>
<feature type="chain" id="PRO_5025535146" evidence="3">
    <location>
        <begin position="17"/>
        <end position="347"/>
    </location>
</feature>
<keyword evidence="2" id="KW-1133">Transmembrane helix</keyword>
<organism evidence="4 5">
    <name type="scientific">Byssothecium circinans</name>
    <dbReference type="NCBI Taxonomy" id="147558"/>
    <lineage>
        <taxon>Eukaryota</taxon>
        <taxon>Fungi</taxon>
        <taxon>Dikarya</taxon>
        <taxon>Ascomycota</taxon>
        <taxon>Pezizomycotina</taxon>
        <taxon>Dothideomycetes</taxon>
        <taxon>Pleosporomycetidae</taxon>
        <taxon>Pleosporales</taxon>
        <taxon>Massarineae</taxon>
        <taxon>Massarinaceae</taxon>
        <taxon>Byssothecium</taxon>
    </lineage>
</organism>
<evidence type="ECO:0000313" key="4">
    <source>
        <dbReference type="EMBL" id="KAF1950551.1"/>
    </source>
</evidence>
<reference evidence="4" key="1">
    <citation type="journal article" date="2020" name="Stud. Mycol.">
        <title>101 Dothideomycetes genomes: a test case for predicting lifestyles and emergence of pathogens.</title>
        <authorList>
            <person name="Haridas S."/>
            <person name="Albert R."/>
            <person name="Binder M."/>
            <person name="Bloem J."/>
            <person name="Labutti K."/>
            <person name="Salamov A."/>
            <person name="Andreopoulos B."/>
            <person name="Baker S."/>
            <person name="Barry K."/>
            <person name="Bills G."/>
            <person name="Bluhm B."/>
            <person name="Cannon C."/>
            <person name="Castanera R."/>
            <person name="Culley D."/>
            <person name="Daum C."/>
            <person name="Ezra D."/>
            <person name="Gonzalez J."/>
            <person name="Henrissat B."/>
            <person name="Kuo A."/>
            <person name="Liang C."/>
            <person name="Lipzen A."/>
            <person name="Lutzoni F."/>
            <person name="Magnuson J."/>
            <person name="Mondo S."/>
            <person name="Nolan M."/>
            <person name="Ohm R."/>
            <person name="Pangilinan J."/>
            <person name="Park H.-J."/>
            <person name="Ramirez L."/>
            <person name="Alfaro M."/>
            <person name="Sun H."/>
            <person name="Tritt A."/>
            <person name="Yoshinaga Y."/>
            <person name="Zwiers L.-H."/>
            <person name="Turgeon B."/>
            <person name="Goodwin S."/>
            <person name="Spatafora J."/>
            <person name="Crous P."/>
            <person name="Grigoriev I."/>
        </authorList>
    </citation>
    <scope>NUCLEOTIDE SEQUENCE</scope>
    <source>
        <strain evidence="4">CBS 675.92</strain>
    </source>
</reference>
<keyword evidence="2" id="KW-0812">Transmembrane</keyword>
<feature type="signal peptide" evidence="3">
    <location>
        <begin position="1"/>
        <end position="16"/>
    </location>
</feature>